<organism evidence="4 5">
    <name type="scientific">Ascaris lumbricoides</name>
    <name type="common">Giant roundworm</name>
    <dbReference type="NCBI Taxonomy" id="6252"/>
    <lineage>
        <taxon>Eukaryota</taxon>
        <taxon>Metazoa</taxon>
        <taxon>Ecdysozoa</taxon>
        <taxon>Nematoda</taxon>
        <taxon>Chromadorea</taxon>
        <taxon>Rhabditida</taxon>
        <taxon>Spirurina</taxon>
        <taxon>Ascaridomorpha</taxon>
        <taxon>Ascaridoidea</taxon>
        <taxon>Ascarididae</taxon>
        <taxon>Ascaris</taxon>
    </lineage>
</organism>
<feature type="coiled-coil region" evidence="2">
    <location>
        <begin position="218"/>
        <end position="274"/>
    </location>
</feature>
<evidence type="ECO:0000256" key="1">
    <source>
        <dbReference type="ARBA" id="ARBA00023054"/>
    </source>
</evidence>
<protein>
    <submittedName>
        <fullName evidence="5">Uncharacterized protein</fullName>
    </submittedName>
</protein>
<feature type="compositionally biased region" description="Basic and acidic residues" evidence="3">
    <location>
        <begin position="356"/>
        <end position="369"/>
    </location>
</feature>
<dbReference type="PANTHER" id="PTHR21501">
    <property type="entry name" value="PROTEIN FAM-161"/>
    <property type="match status" value="1"/>
</dbReference>
<keyword evidence="4" id="KW-1185">Reference proteome</keyword>
<reference evidence="5" key="1">
    <citation type="submission" date="2023-03" db="UniProtKB">
        <authorList>
            <consortium name="WormBaseParasite"/>
        </authorList>
    </citation>
    <scope>IDENTIFICATION</scope>
</reference>
<keyword evidence="1 2" id="KW-0175">Coiled coil</keyword>
<feature type="region of interest" description="Disordered" evidence="3">
    <location>
        <begin position="294"/>
        <end position="383"/>
    </location>
</feature>
<dbReference type="GO" id="GO:0005856">
    <property type="term" value="C:cytoskeleton"/>
    <property type="evidence" value="ECO:0007669"/>
    <property type="project" value="UniProtKB-ARBA"/>
</dbReference>
<dbReference type="Proteomes" id="UP000036681">
    <property type="component" value="Unplaced"/>
</dbReference>
<sequence length="383" mass="43898">ERALRAKVQNHIRHNRVCSGESPIPALPPSKTVPDFKLIHQRLADKLEKAPVRPTTIATPFHFESDHRVHAHHCKDDLTTKSRPPRRSFSVSNLSESAAYNVRLNHASLLRNEAIRLADKLEKAPVRPTTIATPFHFESDHRVHAHHCKDDLTTKSRPPRRSFSVSNLSESAAYNVRLNHASLLRNEAIRMRMRKLEDEKNRSRNFWKTVNEENRVSRQRLKQKLAAEEYVNDEIRRKLDEKRKEQMSRTEQYRRELEAMNRRLMGRALILEQQEMLIEKQRFEKKYEESMAKVRAGAKKVTFKESSTREKIDDYGSSTSSSSQGTLGDEYNSSFETDTGDVGDSDASDANTATLSDDKLSKISEHSEKTMSSASSSRSTSTA</sequence>
<proteinExistence type="predicted"/>
<dbReference type="GO" id="GO:0044782">
    <property type="term" value="P:cilium organization"/>
    <property type="evidence" value="ECO:0007669"/>
    <property type="project" value="TreeGrafter"/>
</dbReference>
<feature type="compositionally biased region" description="Acidic residues" evidence="3">
    <location>
        <begin position="338"/>
        <end position="347"/>
    </location>
</feature>
<evidence type="ECO:0000313" key="4">
    <source>
        <dbReference type="Proteomes" id="UP000036681"/>
    </source>
</evidence>
<name>A0A9J2PYU0_ASCLU</name>
<evidence type="ECO:0000313" key="5">
    <source>
        <dbReference type="WBParaSite" id="ALUE_0001534601-mRNA-1"/>
    </source>
</evidence>
<feature type="compositionally biased region" description="Low complexity" evidence="3">
    <location>
        <begin position="370"/>
        <end position="383"/>
    </location>
</feature>
<dbReference type="AlphaFoldDB" id="A0A9J2PYU0"/>
<dbReference type="WBParaSite" id="ALUE_0001534601-mRNA-1">
    <property type="protein sequence ID" value="ALUE_0001534601-mRNA-1"/>
    <property type="gene ID" value="ALUE_0001534601"/>
</dbReference>
<feature type="compositionally biased region" description="Basic and acidic residues" evidence="3">
    <location>
        <begin position="302"/>
        <end position="314"/>
    </location>
</feature>
<accession>A0A9J2PYU0</accession>
<dbReference type="InterPro" id="IPR051655">
    <property type="entry name" value="FAM161"/>
</dbReference>
<evidence type="ECO:0000256" key="2">
    <source>
        <dbReference type="SAM" id="Coils"/>
    </source>
</evidence>
<dbReference type="GO" id="GO:0005929">
    <property type="term" value="C:cilium"/>
    <property type="evidence" value="ECO:0007669"/>
    <property type="project" value="TreeGrafter"/>
</dbReference>
<dbReference type="PANTHER" id="PTHR21501:SF1">
    <property type="entry name" value="PROTEIN FAM-161"/>
    <property type="match status" value="1"/>
</dbReference>
<evidence type="ECO:0000256" key="3">
    <source>
        <dbReference type="SAM" id="MobiDB-lite"/>
    </source>
</evidence>